<dbReference type="InterPro" id="IPR010982">
    <property type="entry name" value="Lambda_DNA-bd_dom_sf"/>
</dbReference>
<dbReference type="EMBL" id="BAAAMU010000007">
    <property type="protein sequence ID" value="GAA1619054.1"/>
    <property type="molecule type" value="Genomic_DNA"/>
</dbReference>
<proteinExistence type="predicted"/>
<evidence type="ECO:0008006" key="3">
    <source>
        <dbReference type="Google" id="ProtNLM"/>
    </source>
</evidence>
<comment type="caution">
    <text evidence="1">The sequence shown here is derived from an EMBL/GenBank/DDBJ whole genome shotgun (WGS) entry which is preliminary data.</text>
</comment>
<accession>A0ABN2EVL3</accession>
<name>A0ABN2EVL3_9ACTN</name>
<gene>
    <name evidence="1" type="ORF">GCM10009733_014250</name>
</gene>
<keyword evidence="2" id="KW-1185">Reference proteome</keyword>
<dbReference type="Gene3D" id="1.10.260.40">
    <property type="entry name" value="lambda repressor-like DNA-binding domains"/>
    <property type="match status" value="1"/>
</dbReference>
<evidence type="ECO:0000313" key="2">
    <source>
        <dbReference type="Proteomes" id="UP001500064"/>
    </source>
</evidence>
<organism evidence="1 2">
    <name type="scientific">Nonomuraea maheshkhaliensis</name>
    <dbReference type="NCBI Taxonomy" id="419590"/>
    <lineage>
        <taxon>Bacteria</taxon>
        <taxon>Bacillati</taxon>
        <taxon>Actinomycetota</taxon>
        <taxon>Actinomycetes</taxon>
        <taxon>Streptosporangiales</taxon>
        <taxon>Streptosporangiaceae</taxon>
        <taxon>Nonomuraea</taxon>
    </lineage>
</organism>
<reference evidence="1 2" key="1">
    <citation type="journal article" date="2019" name="Int. J. Syst. Evol. Microbiol.">
        <title>The Global Catalogue of Microorganisms (GCM) 10K type strain sequencing project: providing services to taxonomists for standard genome sequencing and annotation.</title>
        <authorList>
            <consortium name="The Broad Institute Genomics Platform"/>
            <consortium name="The Broad Institute Genome Sequencing Center for Infectious Disease"/>
            <person name="Wu L."/>
            <person name="Ma J."/>
        </authorList>
    </citation>
    <scope>NUCLEOTIDE SEQUENCE [LARGE SCALE GENOMIC DNA]</scope>
    <source>
        <strain evidence="1 2">JCM 13929</strain>
    </source>
</reference>
<sequence>MLAAPAHHVKIVATALGISHARVSQIENGDLDSMERDTIRAHAAALGGHVDVTISLRPHSVRVT</sequence>
<dbReference type="SUPFAM" id="SSF47413">
    <property type="entry name" value="lambda repressor-like DNA-binding domains"/>
    <property type="match status" value="1"/>
</dbReference>
<evidence type="ECO:0000313" key="1">
    <source>
        <dbReference type="EMBL" id="GAA1619054.1"/>
    </source>
</evidence>
<protein>
    <recommendedName>
        <fullName evidence="3">XRE family transcriptional regulator</fullName>
    </recommendedName>
</protein>
<dbReference type="Proteomes" id="UP001500064">
    <property type="component" value="Unassembled WGS sequence"/>
</dbReference>